<dbReference type="EMBL" id="BK032812">
    <property type="protein sequence ID" value="DAF61479.1"/>
    <property type="molecule type" value="Genomic_DNA"/>
</dbReference>
<proteinExistence type="predicted"/>
<accession>A0A8S5TES5</accession>
<protein>
    <submittedName>
        <fullName evidence="1">Uncharacterized protein</fullName>
    </submittedName>
</protein>
<sequence>MQALEELLNIGHSFSSSIFLPTKYISYGRTLLIVLRHLK</sequence>
<evidence type="ECO:0000313" key="1">
    <source>
        <dbReference type="EMBL" id="DAF61479.1"/>
    </source>
</evidence>
<name>A0A8S5TES5_9CAUD</name>
<reference evidence="1" key="1">
    <citation type="journal article" date="2021" name="Proc. Natl. Acad. Sci. U.S.A.">
        <title>A Catalog of Tens of Thousands of Viruses from Human Metagenomes Reveals Hidden Associations with Chronic Diseases.</title>
        <authorList>
            <person name="Tisza M.J."/>
            <person name="Buck C.B."/>
        </authorList>
    </citation>
    <scope>NUCLEOTIDE SEQUENCE</scope>
    <source>
        <strain evidence="1">CtzXp5</strain>
    </source>
</reference>
<organism evidence="1">
    <name type="scientific">Podoviridae sp. ctzXp5</name>
    <dbReference type="NCBI Taxonomy" id="2827758"/>
    <lineage>
        <taxon>Viruses</taxon>
        <taxon>Duplodnaviria</taxon>
        <taxon>Heunggongvirae</taxon>
        <taxon>Uroviricota</taxon>
        <taxon>Caudoviricetes</taxon>
    </lineage>
</organism>